<proteinExistence type="predicted"/>
<organism evidence="4 5">
    <name type="scientific">Candidatus Marsarchaeota G1 archaeon OSP_B</name>
    <dbReference type="NCBI Taxonomy" id="1978153"/>
    <lineage>
        <taxon>Archaea</taxon>
        <taxon>Candidatus Marsarchaeota</taxon>
        <taxon>Candidatus Marsarchaeota group 1</taxon>
    </lineage>
</organism>
<dbReference type="PANTHER" id="PTHR43270">
    <property type="entry name" value="BETA-ALA-HIS DIPEPTIDASE"/>
    <property type="match status" value="1"/>
</dbReference>
<keyword evidence="3" id="KW-0378">Hydrolase</keyword>
<dbReference type="InterPro" id="IPR051458">
    <property type="entry name" value="Cyt/Met_Dipeptidase"/>
</dbReference>
<sequence length="62" mass="6993">MVYKHYDVHPVDPLEEWLYPPFSATVFQGKIFARGAADNKGTLVARLFGLKKRLNTSALPCN</sequence>
<dbReference type="GO" id="GO:0046872">
    <property type="term" value="F:metal ion binding"/>
    <property type="evidence" value="ECO:0007669"/>
    <property type="project" value="UniProtKB-KW"/>
</dbReference>
<dbReference type="PANTHER" id="PTHR43270:SF8">
    <property type="entry name" value="DI- AND TRIPEPTIDASE DUG2-RELATED"/>
    <property type="match status" value="1"/>
</dbReference>
<evidence type="ECO:0000313" key="5">
    <source>
        <dbReference type="Proteomes" id="UP000240838"/>
    </source>
</evidence>
<dbReference type="InterPro" id="IPR002933">
    <property type="entry name" value="Peptidase_M20"/>
</dbReference>
<dbReference type="AlphaFoldDB" id="A0A2R6B4I5"/>
<dbReference type="Pfam" id="PF01546">
    <property type="entry name" value="Peptidase_M20"/>
    <property type="match status" value="1"/>
</dbReference>
<dbReference type="GO" id="GO:0008233">
    <property type="term" value="F:peptidase activity"/>
    <property type="evidence" value="ECO:0007669"/>
    <property type="project" value="UniProtKB-KW"/>
</dbReference>
<dbReference type="Proteomes" id="UP000240838">
    <property type="component" value="Unassembled WGS sequence"/>
</dbReference>
<accession>A0A2R6B4I5</accession>
<evidence type="ECO:0000256" key="2">
    <source>
        <dbReference type="ARBA" id="ARBA00022723"/>
    </source>
</evidence>
<protein>
    <submittedName>
        <fullName evidence="4">Uncharacterized protein</fullName>
    </submittedName>
</protein>
<dbReference type="Gene3D" id="3.40.630.10">
    <property type="entry name" value="Zn peptidases"/>
    <property type="match status" value="1"/>
</dbReference>
<evidence type="ECO:0000256" key="1">
    <source>
        <dbReference type="ARBA" id="ARBA00022670"/>
    </source>
</evidence>
<gene>
    <name evidence="4" type="ORF">B9P99_02330</name>
</gene>
<dbReference type="SUPFAM" id="SSF53187">
    <property type="entry name" value="Zn-dependent exopeptidases"/>
    <property type="match status" value="1"/>
</dbReference>
<name>A0A2R6B4I5_9ARCH</name>
<dbReference type="GO" id="GO:0006508">
    <property type="term" value="P:proteolysis"/>
    <property type="evidence" value="ECO:0007669"/>
    <property type="project" value="UniProtKB-KW"/>
</dbReference>
<comment type="caution">
    <text evidence="4">The sequence shown here is derived from an EMBL/GenBank/DDBJ whole genome shotgun (WGS) entry which is preliminary data.</text>
</comment>
<evidence type="ECO:0000313" key="4">
    <source>
        <dbReference type="EMBL" id="PSN93561.1"/>
    </source>
</evidence>
<keyword evidence="1" id="KW-0645">Protease</keyword>
<dbReference type="EMBL" id="NEXA01000067">
    <property type="protein sequence ID" value="PSN93561.1"/>
    <property type="molecule type" value="Genomic_DNA"/>
</dbReference>
<reference evidence="4 5" key="1">
    <citation type="submission" date="2017-04" db="EMBL/GenBank/DDBJ databases">
        <title>Novel microbial lineages endemic to geothermal iron-oxide mats fill important gaps in the evolutionary history of Archaea.</title>
        <authorList>
            <person name="Jay Z.J."/>
            <person name="Beam J.P."/>
            <person name="Dlakic M."/>
            <person name="Rusch D.B."/>
            <person name="Kozubal M.A."/>
            <person name="Inskeep W.P."/>
        </authorList>
    </citation>
    <scope>NUCLEOTIDE SEQUENCE [LARGE SCALE GENOMIC DNA]</scope>
    <source>
        <strain evidence="4">OSP_B</strain>
    </source>
</reference>
<keyword evidence="2" id="KW-0479">Metal-binding</keyword>
<evidence type="ECO:0000256" key="3">
    <source>
        <dbReference type="ARBA" id="ARBA00022801"/>
    </source>
</evidence>